<dbReference type="EMBL" id="JAUEPS010000028">
    <property type="protein sequence ID" value="KAK0454049.1"/>
    <property type="molecule type" value="Genomic_DNA"/>
</dbReference>
<evidence type="ECO:0000313" key="2">
    <source>
        <dbReference type="Proteomes" id="UP001175211"/>
    </source>
</evidence>
<dbReference type="RefSeq" id="XP_060328437.1">
    <property type="nucleotide sequence ID" value="XM_060473668.1"/>
</dbReference>
<dbReference type="Proteomes" id="UP001175211">
    <property type="component" value="Unassembled WGS sequence"/>
</dbReference>
<evidence type="ECO:0000313" key="1">
    <source>
        <dbReference type="EMBL" id="KAK0454049.1"/>
    </source>
</evidence>
<dbReference type="AlphaFoldDB" id="A0AA39K3V7"/>
<gene>
    <name evidence="1" type="ORF">EV420DRAFT_1556523</name>
</gene>
<comment type="caution">
    <text evidence="1">The sequence shown here is derived from an EMBL/GenBank/DDBJ whole genome shotgun (WGS) entry which is preliminary data.</text>
</comment>
<organism evidence="1 2">
    <name type="scientific">Armillaria tabescens</name>
    <name type="common">Ringless honey mushroom</name>
    <name type="synonym">Agaricus tabescens</name>
    <dbReference type="NCBI Taxonomy" id="1929756"/>
    <lineage>
        <taxon>Eukaryota</taxon>
        <taxon>Fungi</taxon>
        <taxon>Dikarya</taxon>
        <taxon>Basidiomycota</taxon>
        <taxon>Agaricomycotina</taxon>
        <taxon>Agaricomycetes</taxon>
        <taxon>Agaricomycetidae</taxon>
        <taxon>Agaricales</taxon>
        <taxon>Marasmiineae</taxon>
        <taxon>Physalacriaceae</taxon>
        <taxon>Desarmillaria</taxon>
    </lineage>
</organism>
<reference evidence="1" key="1">
    <citation type="submission" date="2023-06" db="EMBL/GenBank/DDBJ databases">
        <authorList>
            <consortium name="Lawrence Berkeley National Laboratory"/>
            <person name="Ahrendt S."/>
            <person name="Sahu N."/>
            <person name="Indic B."/>
            <person name="Wong-Bajracharya J."/>
            <person name="Merenyi Z."/>
            <person name="Ke H.-M."/>
            <person name="Monk M."/>
            <person name="Kocsube S."/>
            <person name="Drula E."/>
            <person name="Lipzen A."/>
            <person name="Balint B."/>
            <person name="Henrissat B."/>
            <person name="Andreopoulos B."/>
            <person name="Martin F.M."/>
            <person name="Harder C.B."/>
            <person name="Rigling D."/>
            <person name="Ford K.L."/>
            <person name="Foster G.D."/>
            <person name="Pangilinan J."/>
            <person name="Papanicolaou A."/>
            <person name="Barry K."/>
            <person name="LaButti K."/>
            <person name="Viragh M."/>
            <person name="Koriabine M."/>
            <person name="Yan M."/>
            <person name="Riley R."/>
            <person name="Champramary S."/>
            <person name="Plett K.L."/>
            <person name="Tsai I.J."/>
            <person name="Slot J."/>
            <person name="Sipos G."/>
            <person name="Plett J."/>
            <person name="Nagy L.G."/>
            <person name="Grigoriev I.V."/>
        </authorList>
    </citation>
    <scope>NUCLEOTIDE SEQUENCE</scope>
    <source>
        <strain evidence="1">CCBAS 213</strain>
    </source>
</reference>
<accession>A0AA39K3V7</accession>
<sequence>MHTKLPLLPLELQWEIFELTARVYPAEAHGLLLVARRVHSWVEPILYENVVLGGESPLMNRSAHLKFLQTVGAKPAEFLGRVVKRLCLTYHAHDESAMRLLHHCTGTISLACWSPATVSPSSLGSIASLRFLCHLSIPITYFMDLPISDSPSCNWNRRLTHLEIIVPAAQLHHLQPTMAERLLALPSLTHLGFLDFPNSLEYDFISPLLEQHKSLEVVYLLLYYFDERPEQDHPWGNDDRVVAMVRSRCKYDSIAHWESGALWKTATEVVSQRRAMITT</sequence>
<proteinExistence type="predicted"/>
<dbReference type="GeneID" id="85357216"/>
<name>A0AA39K3V7_ARMTA</name>
<keyword evidence="2" id="KW-1185">Reference proteome</keyword>
<protein>
    <submittedName>
        <fullName evidence="1">Uncharacterized protein</fullName>
    </submittedName>
</protein>